<dbReference type="RefSeq" id="XP_038779045.1">
    <property type="nucleotide sequence ID" value="XM_038923117.1"/>
</dbReference>
<dbReference type="GO" id="GO:0060963">
    <property type="term" value="P:positive regulation of ribosomal protein gene transcription by RNA polymerase II"/>
    <property type="evidence" value="ECO:0007669"/>
    <property type="project" value="TreeGrafter"/>
</dbReference>
<dbReference type="Proteomes" id="UP000662931">
    <property type="component" value="Chromosome 3"/>
</dbReference>
<sequence length="403" mass="43541">MSTTSPKLYVDEVSNATKSLTKSNDSDANNNDIEGSTDITDVGEAVTTTGNTSSVNDNRVNATATAAAVAVASDDQKEQSSNDFFLAQLKDLTDLIVTSFDSIASNMEDLRIKAGTLSSLSATLIGSSGDSLSKTFSDRDIDSRLMLLEVAQKAQNDFSKSATDADLAVGNGSPTSGSYAAYHQQHVFSNQRRMDSPLDIPEIDLNPRAKSVPDIWDEWMNGYRSQKPLRYLEARYGTKWRRGRIAKSAQRRKKVIDFIVSESKRFSQKSPHDVVATLEEYRRRKNKGLFWLYGSLPSRLFDDNGNTLLDNDEADEDGSSSTSAAAAAAAAAVSAAQEEEERIELEGPARKKAKKLSDDQTTDSEAEVTAAAAAVVAAQRKAAQPDSTTDPALASIDNKGKKA</sequence>
<accession>A0A875RPU5</accession>
<dbReference type="PANTHER" id="PTHR37784:SF2">
    <property type="entry name" value="HIGH-OSMOLARITY-INDUCED TRANSCRIPTION PROTEIN 1"/>
    <property type="match status" value="1"/>
</dbReference>
<dbReference type="KEGG" id="bnn:FOA43_002835"/>
<evidence type="ECO:0000313" key="4">
    <source>
        <dbReference type="Proteomes" id="UP000662931"/>
    </source>
</evidence>
<dbReference type="AlphaFoldDB" id="A0A875RPU5"/>
<dbReference type="PANTHER" id="PTHR37784">
    <property type="entry name" value="PROTEIN MSN1"/>
    <property type="match status" value="1"/>
</dbReference>
<evidence type="ECO:0000313" key="3">
    <source>
        <dbReference type="EMBL" id="QPG75480.1"/>
    </source>
</evidence>
<dbReference type="InterPro" id="IPR052146">
    <property type="entry name" value="HOT1"/>
</dbReference>
<dbReference type="GO" id="GO:0000978">
    <property type="term" value="F:RNA polymerase II cis-regulatory region sequence-specific DNA binding"/>
    <property type="evidence" value="ECO:0007669"/>
    <property type="project" value="TreeGrafter"/>
</dbReference>
<proteinExistence type="predicted"/>
<feature type="region of interest" description="Disordered" evidence="1">
    <location>
        <begin position="19"/>
        <end position="42"/>
    </location>
</feature>
<dbReference type="InterPro" id="IPR022210">
    <property type="entry name" value="TF_GCR1-like"/>
</dbReference>
<protein>
    <recommendedName>
        <fullName evidence="2">Transcription activator GCR1-like domain-containing protein</fullName>
    </recommendedName>
</protein>
<feature type="domain" description="Transcription activator GCR1-like" evidence="2">
    <location>
        <begin position="204"/>
        <end position="282"/>
    </location>
</feature>
<evidence type="ECO:0000256" key="1">
    <source>
        <dbReference type="SAM" id="MobiDB-lite"/>
    </source>
</evidence>
<feature type="region of interest" description="Disordered" evidence="1">
    <location>
        <begin position="307"/>
        <end position="403"/>
    </location>
</feature>
<keyword evidence="4" id="KW-1185">Reference proteome</keyword>
<reference evidence="3" key="1">
    <citation type="submission" date="2020-10" db="EMBL/GenBank/DDBJ databases">
        <authorList>
            <person name="Roach M.J.R."/>
        </authorList>
    </citation>
    <scope>NUCLEOTIDE SEQUENCE</scope>
    <source>
        <strain evidence="3">CBS 1945</strain>
    </source>
</reference>
<feature type="compositionally biased region" description="Low complexity" evidence="1">
    <location>
        <begin position="319"/>
        <end position="336"/>
    </location>
</feature>
<dbReference type="EMBL" id="CP064814">
    <property type="protein sequence ID" value="QPG75480.1"/>
    <property type="molecule type" value="Genomic_DNA"/>
</dbReference>
<feature type="compositionally biased region" description="Polar residues" evidence="1">
    <location>
        <begin position="19"/>
        <end position="39"/>
    </location>
</feature>
<name>A0A875RPU5_EENNA</name>
<dbReference type="GO" id="GO:0000981">
    <property type="term" value="F:DNA-binding transcription factor activity, RNA polymerase II-specific"/>
    <property type="evidence" value="ECO:0007669"/>
    <property type="project" value="TreeGrafter"/>
</dbReference>
<feature type="compositionally biased region" description="Low complexity" evidence="1">
    <location>
        <begin position="367"/>
        <end position="382"/>
    </location>
</feature>
<organism evidence="3 4">
    <name type="scientific">Eeniella nana</name>
    <name type="common">Yeast</name>
    <name type="synonym">Brettanomyces nanus</name>
    <dbReference type="NCBI Taxonomy" id="13502"/>
    <lineage>
        <taxon>Eukaryota</taxon>
        <taxon>Fungi</taxon>
        <taxon>Dikarya</taxon>
        <taxon>Ascomycota</taxon>
        <taxon>Saccharomycotina</taxon>
        <taxon>Pichiomycetes</taxon>
        <taxon>Pichiales</taxon>
        <taxon>Pichiaceae</taxon>
        <taxon>Brettanomyces</taxon>
    </lineage>
</organism>
<dbReference type="GeneID" id="62196236"/>
<dbReference type="Pfam" id="PF12550">
    <property type="entry name" value="GCR1_C"/>
    <property type="match status" value="1"/>
</dbReference>
<gene>
    <name evidence="3" type="ORF">FOA43_002835</name>
</gene>
<dbReference type="OrthoDB" id="428577at2759"/>
<evidence type="ECO:0000259" key="2">
    <source>
        <dbReference type="Pfam" id="PF12550"/>
    </source>
</evidence>